<name>A0A345T624_9ACTN</name>
<dbReference type="InterPro" id="IPR000415">
    <property type="entry name" value="Nitroreductase-like"/>
</dbReference>
<protein>
    <submittedName>
        <fullName evidence="1">Uncharacterized protein</fullName>
    </submittedName>
</protein>
<dbReference type="Gene3D" id="3.40.109.10">
    <property type="entry name" value="NADH Oxidase"/>
    <property type="match status" value="1"/>
</dbReference>
<keyword evidence="2" id="KW-1185">Reference proteome</keyword>
<evidence type="ECO:0000313" key="2">
    <source>
        <dbReference type="Proteomes" id="UP000249340"/>
    </source>
</evidence>
<proteinExistence type="predicted"/>
<sequence length="307" mass="33156">MAYERDRITLHWDPARTLPHTDPTRRDLFLSLGAFLETCLIVAADAGLAVHARTDFDETDCRAARLLPADTPYPTPFTTATVETRRTARGPHRPGPLTGTELSAARDQLADLPSARLVHLHTRELAALGRRADRWLLGTPPAVAELRTWLRPTSRHPRYTLDGLTDRALGLTRPRAAALAAAVSPPLHPLLRALGLPRLLAAARRSPLGYDGSVLILVGDATGRHGPAATTPEGLIAHGRALVRTWYALAEHGVGVHPLDALIDAPRTGPQLAARLGGEGRRVLAAFRAGHPVRQPERSARIPARQG</sequence>
<accession>A0A345T624</accession>
<dbReference type="EMBL" id="CP031264">
    <property type="protein sequence ID" value="AXI81429.1"/>
    <property type="molecule type" value="Genomic_DNA"/>
</dbReference>
<dbReference type="GO" id="GO:0016491">
    <property type="term" value="F:oxidoreductase activity"/>
    <property type="evidence" value="ECO:0007669"/>
    <property type="project" value="InterPro"/>
</dbReference>
<dbReference type="AlphaFoldDB" id="A0A345T624"/>
<evidence type="ECO:0000313" key="1">
    <source>
        <dbReference type="EMBL" id="AXI81429.1"/>
    </source>
</evidence>
<dbReference type="OrthoDB" id="8156917at2"/>
<dbReference type="Proteomes" id="UP000249340">
    <property type="component" value="Chromosome"/>
</dbReference>
<organism evidence="1 2">
    <name type="scientific">Peterkaempfera bronchialis</name>
    <dbReference type="NCBI Taxonomy" id="2126346"/>
    <lineage>
        <taxon>Bacteria</taxon>
        <taxon>Bacillati</taxon>
        <taxon>Actinomycetota</taxon>
        <taxon>Actinomycetes</taxon>
        <taxon>Kitasatosporales</taxon>
        <taxon>Streptomycetaceae</taxon>
        <taxon>Peterkaempfera</taxon>
    </lineage>
</organism>
<gene>
    <name evidence="1" type="ORF">C7M71_015350</name>
</gene>
<reference evidence="2" key="1">
    <citation type="submission" date="2018-07" db="EMBL/GenBank/DDBJ databases">
        <title>Streptacidiphilus bronchialis DSM 106435 chromosome.</title>
        <authorList>
            <person name="Batra D."/>
            <person name="Gulvik C.A."/>
        </authorList>
    </citation>
    <scope>NUCLEOTIDE SEQUENCE [LARGE SCALE GENOMIC DNA]</scope>
    <source>
        <strain evidence="2">DSM 106435</strain>
    </source>
</reference>
<dbReference type="KEGG" id="stri:C7M71_015350"/>